<dbReference type="Pfam" id="PF00169">
    <property type="entry name" value="PH"/>
    <property type="match status" value="1"/>
</dbReference>
<evidence type="ECO:0000313" key="4">
    <source>
        <dbReference type="Proteomes" id="UP000076078"/>
    </source>
</evidence>
<dbReference type="GO" id="GO:0005547">
    <property type="term" value="F:phosphatidylinositol-3,4,5-trisphosphate binding"/>
    <property type="evidence" value="ECO:0007669"/>
    <property type="project" value="UniProtKB-ARBA"/>
</dbReference>
<dbReference type="Proteomes" id="UP000076078">
    <property type="component" value="Unassembled WGS sequence"/>
</dbReference>
<dbReference type="PANTHER" id="PTHR14336">
    <property type="entry name" value="TANDEM PH DOMAIN CONTAINING PROTEIN"/>
    <property type="match status" value="1"/>
</dbReference>
<protein>
    <submittedName>
        <fullName evidence="3">Pleckstrin (PH) domain-containing protein</fullName>
    </submittedName>
</protein>
<organism evidence="3 4">
    <name type="scientific">Tieghemostelium lacteum</name>
    <name type="common">Slime mold</name>
    <name type="synonym">Dictyostelium lacteum</name>
    <dbReference type="NCBI Taxonomy" id="361077"/>
    <lineage>
        <taxon>Eukaryota</taxon>
        <taxon>Amoebozoa</taxon>
        <taxon>Evosea</taxon>
        <taxon>Eumycetozoa</taxon>
        <taxon>Dictyostelia</taxon>
        <taxon>Dictyosteliales</taxon>
        <taxon>Raperosteliaceae</taxon>
        <taxon>Tieghemostelium</taxon>
    </lineage>
</organism>
<feature type="domain" description="PH" evidence="2">
    <location>
        <begin position="15"/>
        <end position="112"/>
    </location>
</feature>
<dbReference type="Gene3D" id="2.30.29.30">
    <property type="entry name" value="Pleckstrin-homology domain (PH domain)/Phosphotyrosine-binding domain (PTB)"/>
    <property type="match status" value="1"/>
</dbReference>
<dbReference type="EMBL" id="LODT01000039">
    <property type="protein sequence ID" value="KYQ89736.1"/>
    <property type="molecule type" value="Genomic_DNA"/>
</dbReference>
<sequence>MTEPELRVSVAQLAPPDRDGWLTKQGGSIRTWRKRWFVLKGKKLYYFKTKTDVEATGIIELEENSFVKTETDKDKKKKFMFSVGTPKRTFFIFSETEPDMKQWIDSIKHNIEGDGTSPNKNNNNNQSKPYGNGVEQPVQKANGSSDKPNANSPRAKINQGKSVIPFLKEDDSKVLEFWQIWSESIPPQSDLQSGTSIEFHVATSIDMQKLTWRTAGPQNIFIQKMVDFFWNVGAPESEIDRLNDVGAIINPVKIGSWIDMSDKGGMDGGWYFPVDIPLKLAIEASDAGEPTRKLSQWAEANEVINCYSVGRDMGAAPPRQTEIRLKLPGPDFISQLNLAIDAFKNFDFPPIPPNALDILRQNSTTLEAGGLCLSVITSSEGFVRLGLLVPKPSREVVNQLIDFGQGNKAGLSKFETSLGGSGPAFIEFQYLQKGFGYTVYREGFDIVFHYFVGEDHSE</sequence>
<proteinExistence type="predicted"/>
<evidence type="ECO:0000259" key="2">
    <source>
        <dbReference type="PROSITE" id="PS50003"/>
    </source>
</evidence>
<dbReference type="SUPFAM" id="SSF50729">
    <property type="entry name" value="PH domain-like"/>
    <property type="match status" value="1"/>
</dbReference>
<comment type="caution">
    <text evidence="3">The sequence shown here is derived from an EMBL/GenBank/DDBJ whole genome shotgun (WGS) entry which is preliminary data.</text>
</comment>
<dbReference type="FunCoup" id="A0A151Z6Z8">
    <property type="interactions" value="4"/>
</dbReference>
<feature type="compositionally biased region" description="Polar residues" evidence="1">
    <location>
        <begin position="139"/>
        <end position="152"/>
    </location>
</feature>
<dbReference type="FunFam" id="2.30.29.30:FF:000286">
    <property type="entry name" value="PH-protein kinase domain containing protein"/>
    <property type="match status" value="1"/>
</dbReference>
<dbReference type="InterPro" id="IPR051707">
    <property type="entry name" value="PI-Interact_SigTrans_Reg"/>
</dbReference>
<feature type="region of interest" description="Disordered" evidence="1">
    <location>
        <begin position="109"/>
        <end position="158"/>
    </location>
</feature>
<dbReference type="OMA" id="CYSVGRD"/>
<reference evidence="3 4" key="1">
    <citation type="submission" date="2015-12" db="EMBL/GenBank/DDBJ databases">
        <title>Dictyostelia acquired genes for synthesis and detection of signals that induce cell-type specialization by lateral gene transfer from prokaryotes.</title>
        <authorList>
            <person name="Gloeckner G."/>
            <person name="Schaap P."/>
        </authorList>
    </citation>
    <scope>NUCLEOTIDE SEQUENCE [LARGE SCALE GENOMIC DNA]</scope>
    <source>
        <strain evidence="3 4">TK</strain>
    </source>
</reference>
<accession>A0A151Z6Z8</accession>
<dbReference type="InParanoid" id="A0A151Z6Z8"/>
<dbReference type="InterPro" id="IPR011993">
    <property type="entry name" value="PH-like_dom_sf"/>
</dbReference>
<dbReference type="InterPro" id="IPR001849">
    <property type="entry name" value="PH_domain"/>
</dbReference>
<dbReference type="SMART" id="SM00233">
    <property type="entry name" value="PH"/>
    <property type="match status" value="1"/>
</dbReference>
<gene>
    <name evidence="3" type="ORF">DLAC_09704</name>
</gene>
<dbReference type="OrthoDB" id="63267at2759"/>
<keyword evidence="4" id="KW-1185">Reference proteome</keyword>
<evidence type="ECO:0000313" key="3">
    <source>
        <dbReference type="EMBL" id="KYQ89736.1"/>
    </source>
</evidence>
<name>A0A151Z6Z8_TIELA</name>
<evidence type="ECO:0000256" key="1">
    <source>
        <dbReference type="SAM" id="MobiDB-lite"/>
    </source>
</evidence>
<dbReference type="AlphaFoldDB" id="A0A151Z6Z8"/>
<dbReference type="PROSITE" id="PS50003">
    <property type="entry name" value="PH_DOMAIN"/>
    <property type="match status" value="1"/>
</dbReference>